<evidence type="ECO:0000313" key="2">
    <source>
        <dbReference type="Proteomes" id="UP001055072"/>
    </source>
</evidence>
<accession>A0ACB8UHS0</accession>
<dbReference type="Proteomes" id="UP001055072">
    <property type="component" value="Unassembled WGS sequence"/>
</dbReference>
<keyword evidence="2" id="KW-1185">Reference proteome</keyword>
<dbReference type="EMBL" id="MU274901">
    <property type="protein sequence ID" value="KAI0093831.1"/>
    <property type="molecule type" value="Genomic_DNA"/>
</dbReference>
<gene>
    <name evidence="1" type="ORF">BDY19DRAFT_989366</name>
</gene>
<sequence>METSQVPHYDTDIQEKNVTMSPSDVARSCITFTRGMRLDFDVLFIIMDFLGALYVRPMMMTCSTLYERGIPCLFKDNLRITKRNMESFCSFMTRDLSRCKHLIWVQFLFWRLREPLATQLVTILLHASKLEYLILDPMCLDADPRFADAVASLPSLNNVQINGQCQDISRVFCKAKGPISSVEAYPAAQDGSPADFIKAFSGVKETLVQLILRDAVWEVHYDIVYPKLTTLIMWDPQECTVQSLITSFPNLRHLSVVVRSRGDDENDPFGWIEDFDAERGANMATQARDGSWTHLETVRGDINILYALGLSCRVQNLHIRMDGPEISEDDTDRYLLVVEPMRPDYLHLTISSLSLQHMLIIILQTLITGAKKFSLDIHLPTEGDNACAPKEFVNILTQCIPYFRTLHSLEINISWRDPRPGQTYSDSWWGSDTEDEELYTMSDSGDEGDEKKETPESPNATAGGDTQPGNDLMDFTPNDTEVQPSPEPASVPTASESTTSNGKHSDYVYMKYLPLHILMDGIFRICPNLLCLRLSLQAHDADGTARNEGQWARAEEGGDPINVEDSRWSVVSGIPVF</sequence>
<name>A0ACB8UHS0_9APHY</name>
<organism evidence="1 2">
    <name type="scientific">Irpex rosettiformis</name>
    <dbReference type="NCBI Taxonomy" id="378272"/>
    <lineage>
        <taxon>Eukaryota</taxon>
        <taxon>Fungi</taxon>
        <taxon>Dikarya</taxon>
        <taxon>Basidiomycota</taxon>
        <taxon>Agaricomycotina</taxon>
        <taxon>Agaricomycetes</taxon>
        <taxon>Polyporales</taxon>
        <taxon>Irpicaceae</taxon>
        <taxon>Irpex</taxon>
    </lineage>
</organism>
<protein>
    <submittedName>
        <fullName evidence="1">Uncharacterized protein</fullName>
    </submittedName>
</protein>
<proteinExistence type="predicted"/>
<evidence type="ECO:0000313" key="1">
    <source>
        <dbReference type="EMBL" id="KAI0093831.1"/>
    </source>
</evidence>
<comment type="caution">
    <text evidence="1">The sequence shown here is derived from an EMBL/GenBank/DDBJ whole genome shotgun (WGS) entry which is preliminary data.</text>
</comment>
<reference evidence="1" key="1">
    <citation type="journal article" date="2021" name="Environ. Microbiol.">
        <title>Gene family expansions and transcriptome signatures uncover fungal adaptations to wood decay.</title>
        <authorList>
            <person name="Hage H."/>
            <person name="Miyauchi S."/>
            <person name="Viragh M."/>
            <person name="Drula E."/>
            <person name="Min B."/>
            <person name="Chaduli D."/>
            <person name="Navarro D."/>
            <person name="Favel A."/>
            <person name="Norest M."/>
            <person name="Lesage-Meessen L."/>
            <person name="Balint B."/>
            <person name="Merenyi Z."/>
            <person name="de Eugenio L."/>
            <person name="Morin E."/>
            <person name="Martinez A.T."/>
            <person name="Baldrian P."/>
            <person name="Stursova M."/>
            <person name="Martinez M.J."/>
            <person name="Novotny C."/>
            <person name="Magnuson J.K."/>
            <person name="Spatafora J.W."/>
            <person name="Maurice S."/>
            <person name="Pangilinan J."/>
            <person name="Andreopoulos W."/>
            <person name="LaButti K."/>
            <person name="Hundley H."/>
            <person name="Na H."/>
            <person name="Kuo A."/>
            <person name="Barry K."/>
            <person name="Lipzen A."/>
            <person name="Henrissat B."/>
            <person name="Riley R."/>
            <person name="Ahrendt S."/>
            <person name="Nagy L.G."/>
            <person name="Grigoriev I.V."/>
            <person name="Martin F."/>
            <person name="Rosso M.N."/>
        </authorList>
    </citation>
    <scope>NUCLEOTIDE SEQUENCE</scope>
    <source>
        <strain evidence="1">CBS 384.51</strain>
    </source>
</reference>